<dbReference type="AlphaFoldDB" id="A0AAV5LPF0"/>
<dbReference type="Proteomes" id="UP001054252">
    <property type="component" value="Unassembled WGS sequence"/>
</dbReference>
<comment type="caution">
    <text evidence="3">The sequence shown here is derived from an EMBL/GenBank/DDBJ whole genome shotgun (WGS) entry which is preliminary data.</text>
</comment>
<reference evidence="3 4" key="1">
    <citation type="journal article" date="2021" name="Commun. Biol.">
        <title>The genome of Shorea leprosula (Dipterocarpaceae) highlights the ecological relevance of drought in aseasonal tropical rainforests.</title>
        <authorList>
            <person name="Ng K.K.S."/>
            <person name="Kobayashi M.J."/>
            <person name="Fawcett J.A."/>
            <person name="Hatakeyama M."/>
            <person name="Paape T."/>
            <person name="Ng C.H."/>
            <person name="Ang C.C."/>
            <person name="Tnah L.H."/>
            <person name="Lee C.T."/>
            <person name="Nishiyama T."/>
            <person name="Sese J."/>
            <person name="O'Brien M.J."/>
            <person name="Copetti D."/>
            <person name="Mohd Noor M.I."/>
            <person name="Ong R.C."/>
            <person name="Putra M."/>
            <person name="Sireger I.Z."/>
            <person name="Indrioko S."/>
            <person name="Kosugi Y."/>
            <person name="Izuno A."/>
            <person name="Isagi Y."/>
            <person name="Lee S.L."/>
            <person name="Shimizu K.K."/>
        </authorList>
    </citation>
    <scope>NUCLEOTIDE SEQUENCE [LARGE SCALE GENOMIC DNA]</scope>
    <source>
        <strain evidence="3">214</strain>
    </source>
</reference>
<feature type="compositionally biased region" description="Pro residues" evidence="1">
    <location>
        <begin position="374"/>
        <end position="383"/>
    </location>
</feature>
<feature type="region of interest" description="Disordered" evidence="1">
    <location>
        <begin position="373"/>
        <end position="412"/>
    </location>
</feature>
<protein>
    <recommendedName>
        <fullName evidence="2">Reverse transcriptase Ty1/copia-type domain-containing protein</fullName>
    </recommendedName>
</protein>
<feature type="region of interest" description="Disordered" evidence="1">
    <location>
        <begin position="201"/>
        <end position="228"/>
    </location>
</feature>
<dbReference type="EMBL" id="BPVZ01000134">
    <property type="protein sequence ID" value="GKV39355.1"/>
    <property type="molecule type" value="Genomic_DNA"/>
</dbReference>
<dbReference type="PANTHER" id="PTHR11439">
    <property type="entry name" value="GAG-POL-RELATED RETROTRANSPOSON"/>
    <property type="match status" value="1"/>
</dbReference>
<dbReference type="GO" id="GO:0008270">
    <property type="term" value="F:zinc ion binding"/>
    <property type="evidence" value="ECO:0007669"/>
    <property type="project" value="InterPro"/>
</dbReference>
<dbReference type="InterPro" id="IPR036875">
    <property type="entry name" value="Znf_CCHC_sf"/>
</dbReference>
<organism evidence="3 4">
    <name type="scientific">Rubroshorea leprosula</name>
    <dbReference type="NCBI Taxonomy" id="152421"/>
    <lineage>
        <taxon>Eukaryota</taxon>
        <taxon>Viridiplantae</taxon>
        <taxon>Streptophyta</taxon>
        <taxon>Embryophyta</taxon>
        <taxon>Tracheophyta</taxon>
        <taxon>Spermatophyta</taxon>
        <taxon>Magnoliopsida</taxon>
        <taxon>eudicotyledons</taxon>
        <taxon>Gunneridae</taxon>
        <taxon>Pentapetalae</taxon>
        <taxon>rosids</taxon>
        <taxon>malvids</taxon>
        <taxon>Malvales</taxon>
        <taxon>Dipterocarpaceae</taxon>
        <taxon>Rubroshorea</taxon>
    </lineage>
</organism>
<evidence type="ECO:0000313" key="4">
    <source>
        <dbReference type="Proteomes" id="UP001054252"/>
    </source>
</evidence>
<keyword evidence="4" id="KW-1185">Reference proteome</keyword>
<dbReference type="CDD" id="cd09272">
    <property type="entry name" value="RNase_HI_RT_Ty1"/>
    <property type="match status" value="1"/>
</dbReference>
<dbReference type="SUPFAM" id="SSF56672">
    <property type="entry name" value="DNA/RNA polymerases"/>
    <property type="match status" value="1"/>
</dbReference>
<evidence type="ECO:0000313" key="3">
    <source>
        <dbReference type="EMBL" id="GKV39355.1"/>
    </source>
</evidence>
<accession>A0AAV5LPF0</accession>
<feature type="compositionally biased region" description="Low complexity" evidence="1">
    <location>
        <begin position="384"/>
        <end position="407"/>
    </location>
</feature>
<dbReference type="GO" id="GO:0003676">
    <property type="term" value="F:nucleic acid binding"/>
    <property type="evidence" value="ECO:0007669"/>
    <property type="project" value="InterPro"/>
</dbReference>
<dbReference type="Pfam" id="PF14223">
    <property type="entry name" value="Retrotran_gag_2"/>
    <property type="match status" value="1"/>
</dbReference>
<evidence type="ECO:0000259" key="2">
    <source>
        <dbReference type="Pfam" id="PF07727"/>
    </source>
</evidence>
<dbReference type="Pfam" id="PF07727">
    <property type="entry name" value="RVT_2"/>
    <property type="match status" value="1"/>
</dbReference>
<feature type="domain" description="Reverse transcriptase Ty1/copia-type" evidence="2">
    <location>
        <begin position="477"/>
        <end position="717"/>
    </location>
</feature>
<sequence>MLPFLQDQSIRHAILTSVSEPIAPYISTIESSQQAWRILANLYANHSRSRVFTLKERLQNTRREGRTVTEFLHQLKVLADELAAIDKLLTNDDLTVYVLNGIGPEFREISASLRARDEPLSFKELHDRLVAHEDSMHREETRLENAPVTAHFAAMPMRKPAGNTPNFSTNYGFSNTSLQSNGAGILPLPQSIQPFGSGQHFAGGRGNGHNRPTQFNKRRGGPTRPNTGRPHISCQLCNQFGHTARTCYLFRNQGHGPTAHYAASTGPSTSGWLIDSGANNHITTNLSNLALHSEYNGPDELLIGDGSAPSSPASIPDPCPTLPASLPSAVAVASPLLDLVIPPLQDGSPPSACGPDPAQSPLCSGNSLVLPVTALPPPSPSPVPSSVTPSPASPTTASTSPGSAPSSLLPPSPIIHRTHPMITRSLNNIFKPKQMHLATKHPLPVSVEPSCVSQAVCHPHWQRAMSEEFDALVRQGTWDLVPPSPTQNVIGCKWVFRLKRGKNGDIERYKARLVAKGFHQRPGHDYSNTFSPVIKPTTIRTVFTIAVSQAWSIRQLNVNNAFLHGKVEEDLYMAQPESFIDHNLPHHVCKLKKAIYSLKQAPRAWYTELKQFLLGCGMVDSRSDCSLFIYNNAGIVVYVLVYVDDILITGNSATFISDLIHRLGQKFSLKDLGDLSLFLGIEATTTSAGLFLSQHRYINDLLQKHKMDGAKPVATPMPTFGLSSQTSSPRLPDGTAYRKLIGSLQYLSLTRPDISFAINKLSQYMHCPIEMHWQAVKRILRYLKHTMFHGLLIRPTSTLALHAFSDSDWAGDKDTRVSTTGYIVFLGATPISWKASKQKAIARSSTEAEYRALAAASSEIVWVLNLLTKLGIQVDAPPVLSEIKILRVSHIASADQLADGLTKPLSSSRFALLRSKIDIADGSTILRGRIMETHDATPPITAQSTTQDIRS</sequence>
<dbReference type="InterPro" id="IPR043502">
    <property type="entry name" value="DNA/RNA_pol_sf"/>
</dbReference>
<dbReference type="PANTHER" id="PTHR11439:SF450">
    <property type="entry name" value="REVERSE TRANSCRIPTASE TY1_COPIA-TYPE DOMAIN-CONTAINING PROTEIN"/>
    <property type="match status" value="1"/>
</dbReference>
<evidence type="ECO:0000256" key="1">
    <source>
        <dbReference type="SAM" id="MobiDB-lite"/>
    </source>
</evidence>
<name>A0AAV5LPF0_9ROSI</name>
<proteinExistence type="predicted"/>
<dbReference type="SUPFAM" id="SSF57756">
    <property type="entry name" value="Retrovirus zinc finger-like domains"/>
    <property type="match status" value="1"/>
</dbReference>
<dbReference type="InterPro" id="IPR013103">
    <property type="entry name" value="RVT_2"/>
</dbReference>
<gene>
    <name evidence="3" type="ORF">SLEP1_g47136</name>
</gene>